<dbReference type="Proteomes" id="UP000198564">
    <property type="component" value="Unassembled WGS sequence"/>
</dbReference>
<protein>
    <submittedName>
        <fullName evidence="3">Uncharacterized protein YutD</fullName>
    </submittedName>
</protein>
<dbReference type="STRING" id="1130080.SAMN04488113_1624"/>
<evidence type="ECO:0000256" key="1">
    <source>
        <dbReference type="PIRSR" id="PIRSR012565-1"/>
    </source>
</evidence>
<dbReference type="EMBL" id="FNYW01000062">
    <property type="protein sequence ID" value="SEJ06000.1"/>
    <property type="molecule type" value="Genomic_DNA"/>
</dbReference>
<sequence length="220" mass="26418">MSKENRKEKPSKLTDDKLETVINPEDRKIKKIDTDHISIKNEKYEIMKDYKEALDLELLEERYSDFLEKYDYIVGDMSYGKLRLRGFYNDDVKKIPIDMRISYLEDYLLEYCSFGCAYFVLKNTESKKKRPEHQYSSNKKKQTQNKSKRSSNKKPYKKKQTQVPKKSNKKEKTPSNTKAKRSFTKKHRSKTEDKNEKKEDIKEVKNNNGKTRFQIRKKKN</sequence>
<feature type="compositionally biased region" description="Basic residues" evidence="2">
    <location>
        <begin position="178"/>
        <end position="189"/>
    </location>
</feature>
<name>A0A1H6VZK4_9LACT</name>
<proteinExistence type="predicted"/>
<dbReference type="AlphaFoldDB" id="A0A1H6VZK4"/>
<feature type="disulfide bond" evidence="1">
    <location>
        <begin position="112"/>
        <end position="116"/>
    </location>
</feature>
<dbReference type="Pfam" id="PF06265">
    <property type="entry name" value="YutD-like"/>
    <property type="match status" value="1"/>
</dbReference>
<organism evidence="3 4">
    <name type="scientific">Alkalibacterium gilvum</name>
    <dbReference type="NCBI Taxonomy" id="1130080"/>
    <lineage>
        <taxon>Bacteria</taxon>
        <taxon>Bacillati</taxon>
        <taxon>Bacillota</taxon>
        <taxon>Bacilli</taxon>
        <taxon>Lactobacillales</taxon>
        <taxon>Carnobacteriaceae</taxon>
        <taxon>Alkalibacterium</taxon>
    </lineage>
</organism>
<dbReference type="Gene3D" id="3.50.4.20">
    <property type="match status" value="1"/>
</dbReference>
<dbReference type="InterPro" id="IPR009370">
    <property type="entry name" value="YutD-like"/>
</dbReference>
<feature type="compositionally biased region" description="Basic residues" evidence="2">
    <location>
        <begin position="138"/>
        <end position="160"/>
    </location>
</feature>
<reference evidence="4" key="1">
    <citation type="submission" date="2016-10" db="EMBL/GenBank/DDBJ databases">
        <authorList>
            <person name="Varghese N."/>
            <person name="Submissions S."/>
        </authorList>
    </citation>
    <scope>NUCLEOTIDE SEQUENCE [LARGE SCALE GENOMIC DNA]</scope>
    <source>
        <strain evidence="4">DSM 25751</strain>
    </source>
</reference>
<evidence type="ECO:0000256" key="2">
    <source>
        <dbReference type="SAM" id="MobiDB-lite"/>
    </source>
</evidence>
<dbReference type="PIRSF" id="PIRSF012565">
    <property type="entry name" value="DUF1027"/>
    <property type="match status" value="1"/>
</dbReference>
<accession>A0A1H6VZK4</accession>
<feature type="compositionally biased region" description="Basic and acidic residues" evidence="2">
    <location>
        <begin position="190"/>
        <end position="205"/>
    </location>
</feature>
<keyword evidence="1" id="KW-1015">Disulfide bond</keyword>
<dbReference type="OrthoDB" id="1650379at2"/>
<gene>
    <name evidence="3" type="ORF">SAMN04488113_1624</name>
</gene>
<evidence type="ECO:0000313" key="3">
    <source>
        <dbReference type="EMBL" id="SEJ06000.1"/>
    </source>
</evidence>
<dbReference type="RefSeq" id="WP_091636737.1">
    <property type="nucleotide sequence ID" value="NZ_FNYW01000062.1"/>
</dbReference>
<dbReference type="InterPro" id="IPR038141">
    <property type="entry name" value="YutD-like_sf"/>
</dbReference>
<evidence type="ECO:0000313" key="4">
    <source>
        <dbReference type="Proteomes" id="UP000198564"/>
    </source>
</evidence>
<keyword evidence="4" id="KW-1185">Reference proteome</keyword>
<feature type="region of interest" description="Disordered" evidence="2">
    <location>
        <begin position="127"/>
        <end position="220"/>
    </location>
</feature>